<dbReference type="RefSeq" id="WP_057624204.1">
    <property type="nucleotide sequence ID" value="NZ_LKHV02000001.1"/>
</dbReference>
<name>A0A0Q9YRC1_9GAMM</name>
<proteinExistence type="predicted"/>
<feature type="domain" description="Nitroreductase" evidence="4">
    <location>
        <begin position="7"/>
        <end position="195"/>
    </location>
</feature>
<dbReference type="OrthoDB" id="9784375at2"/>
<evidence type="ECO:0000256" key="1">
    <source>
        <dbReference type="ARBA" id="ARBA00022630"/>
    </source>
</evidence>
<dbReference type="Proteomes" id="UP000051494">
    <property type="component" value="Unassembled WGS sequence"/>
</dbReference>
<dbReference type="PANTHER" id="PTHR23026:SF90">
    <property type="entry name" value="IODOTYROSINE DEIODINASE 1"/>
    <property type="match status" value="1"/>
</dbReference>
<dbReference type="AlphaFoldDB" id="A0A0Q9YRC1"/>
<accession>A0A0Q9YRC1</accession>
<dbReference type="Pfam" id="PF00881">
    <property type="entry name" value="Nitroreductase"/>
    <property type="match status" value="1"/>
</dbReference>
<sequence length="221" mass="25349">MDVISAIKERRSVRAFLDKPVSQDTIAQVLEIARWAPSGVNTQPWRVAVLGDRVRKQITERFILARETGVAENPDYPYYPSNWFDPYKTRRQQCGMALYGALNIRKDDIEKRKAQWYKNYAFFDAPCAMIVYMDAKLCTGSWMDIGMFIQNIMLAARGLGLETCPQAALAEYPDIIRALLGLSTQFHIVCGLSIGFADWSEAVNQYRTERETVESFTTWHE</sequence>
<evidence type="ECO:0000259" key="4">
    <source>
        <dbReference type="Pfam" id="PF00881"/>
    </source>
</evidence>
<evidence type="ECO:0000313" key="5">
    <source>
        <dbReference type="EMBL" id="KRG19095.1"/>
    </source>
</evidence>
<dbReference type="EC" id="1.5.1.39" evidence="5"/>
<dbReference type="InterPro" id="IPR029479">
    <property type="entry name" value="Nitroreductase"/>
</dbReference>
<dbReference type="PANTHER" id="PTHR23026">
    <property type="entry name" value="NADPH NITROREDUCTASE"/>
    <property type="match status" value="1"/>
</dbReference>
<organism evidence="5">
    <name type="scientific">Candidatus Berkiella cookevillensis</name>
    <dbReference type="NCBI Taxonomy" id="437022"/>
    <lineage>
        <taxon>Bacteria</taxon>
        <taxon>Pseudomonadati</taxon>
        <taxon>Pseudomonadota</taxon>
        <taxon>Gammaproteobacteria</taxon>
        <taxon>Candidatus Berkiellales</taxon>
        <taxon>Candidatus Berkiellaceae</taxon>
        <taxon>Candidatus Berkiella</taxon>
    </lineage>
</organism>
<dbReference type="PATRIC" id="fig|1590042.3.peg.1107"/>
<evidence type="ECO:0000256" key="3">
    <source>
        <dbReference type="ARBA" id="ARBA00023002"/>
    </source>
</evidence>
<dbReference type="STRING" id="437022.CC99x_01092"/>
<dbReference type="InterPro" id="IPR000415">
    <property type="entry name" value="Nitroreductase-like"/>
</dbReference>
<comment type="caution">
    <text evidence="5">The sequence shown here is derived from an EMBL/GenBank/DDBJ whole genome shotgun (WGS) entry which is preliminary data.</text>
</comment>
<reference evidence="6" key="2">
    <citation type="journal article" date="2016" name="Genome Announc.">
        <title>Draft Genome Sequences of Two Novel Amoeba-Resistant Intranuclear Bacteria, 'Candidatus Berkiella cookevillensis' and 'Candidatus Berkiella aquae'.</title>
        <authorList>
            <person name="Mehari Y.T."/>
            <person name="Arivett B.A."/>
            <person name="Farone A.L."/>
            <person name="Gunderson J.H."/>
            <person name="Farone M.B."/>
        </authorList>
    </citation>
    <scope>NUCLEOTIDE SEQUENCE</scope>
    <source>
        <strain evidence="6">CC99</strain>
    </source>
</reference>
<keyword evidence="1" id="KW-0285">Flavoprotein</keyword>
<gene>
    <name evidence="5" type="primary">nfrA2</name>
    <name evidence="5" type="ORF">CC99x_01092</name>
    <name evidence="6" type="ORF">CC99x_011105</name>
</gene>
<keyword evidence="7" id="KW-1185">Reference proteome</keyword>
<reference evidence="5" key="1">
    <citation type="submission" date="2015-09" db="EMBL/GenBank/DDBJ databases">
        <title>Draft Genome Sequences of Two Novel Amoeba-resistant Intranuclear Bacteria, Candidatus Berkiella cookevillensis and Candidatus Berkiella aquae.</title>
        <authorList>
            <person name="Mehari Y.T."/>
            <person name="Arivett B.A."/>
            <person name="Farone A.L."/>
            <person name="Gunderson J.H."/>
            <person name="Farone M.B."/>
        </authorList>
    </citation>
    <scope>NUCLEOTIDE SEQUENCE [LARGE SCALE GENOMIC DNA]</scope>
    <source>
        <strain evidence="5">CC99</strain>
    </source>
</reference>
<dbReference type="Gene3D" id="3.40.109.10">
    <property type="entry name" value="NADH Oxidase"/>
    <property type="match status" value="1"/>
</dbReference>
<evidence type="ECO:0000256" key="2">
    <source>
        <dbReference type="ARBA" id="ARBA00022643"/>
    </source>
</evidence>
<dbReference type="EMBL" id="LKHV01000004">
    <property type="protein sequence ID" value="KRG19095.1"/>
    <property type="molecule type" value="Genomic_DNA"/>
</dbReference>
<keyword evidence="3 5" id="KW-0560">Oxidoreductase</keyword>
<reference evidence="6" key="3">
    <citation type="submission" date="2021-06" db="EMBL/GenBank/DDBJ databases">
        <title>Genomic Description and Analysis of Intracellular Bacteria, Candidatus Berkiella cookevillensis and Candidatus Berkiella aquae.</title>
        <authorList>
            <person name="Kidane D.T."/>
            <person name="Mehari Y.T."/>
            <person name="Rice F.C."/>
            <person name="Arivett B.A."/>
            <person name="Farone A.L."/>
            <person name="Berk S.G."/>
            <person name="Farone M.B."/>
        </authorList>
    </citation>
    <scope>NUCLEOTIDE SEQUENCE</scope>
    <source>
        <strain evidence="6">CC99</strain>
    </source>
</reference>
<dbReference type="CDD" id="cd02136">
    <property type="entry name" value="PnbA_NfnB-like"/>
    <property type="match status" value="1"/>
</dbReference>
<dbReference type="InterPro" id="IPR050627">
    <property type="entry name" value="Nitroreductase/BluB"/>
</dbReference>
<keyword evidence="2" id="KW-0288">FMN</keyword>
<dbReference type="GO" id="GO:0008752">
    <property type="term" value="F:FMN reductase [NAD(P)H] activity"/>
    <property type="evidence" value="ECO:0007669"/>
    <property type="project" value="UniProtKB-EC"/>
</dbReference>
<protein>
    <submittedName>
        <fullName evidence="5">FMN reductase [NAD(P)H]</fullName>
        <ecNumber evidence="5">1.5.1.39</ecNumber>
    </submittedName>
    <submittedName>
        <fullName evidence="6">Nitroreductase</fullName>
    </submittedName>
</protein>
<evidence type="ECO:0000313" key="7">
    <source>
        <dbReference type="Proteomes" id="UP000051494"/>
    </source>
</evidence>
<evidence type="ECO:0000313" key="6">
    <source>
        <dbReference type="EMBL" id="MCS5709444.1"/>
    </source>
</evidence>
<dbReference type="EMBL" id="LKHV02000001">
    <property type="protein sequence ID" value="MCS5709444.1"/>
    <property type="molecule type" value="Genomic_DNA"/>
</dbReference>
<dbReference type="SUPFAM" id="SSF55469">
    <property type="entry name" value="FMN-dependent nitroreductase-like"/>
    <property type="match status" value="1"/>
</dbReference>